<evidence type="ECO:0000256" key="1">
    <source>
        <dbReference type="SAM" id="Coils"/>
    </source>
</evidence>
<feature type="region of interest" description="Disordered" evidence="2">
    <location>
        <begin position="322"/>
        <end position="448"/>
    </location>
</feature>
<dbReference type="InterPro" id="IPR018379">
    <property type="entry name" value="BEN_domain"/>
</dbReference>
<dbReference type="GeneID" id="109418685"/>
<dbReference type="EnsemblMetazoa" id="AALFPA23_003133.R3327">
    <property type="protein sequence ID" value="AALFPA23_003133.P3327"/>
    <property type="gene ID" value="AALFPA23_003133"/>
</dbReference>
<feature type="domain" description="BEN" evidence="3">
    <location>
        <begin position="514"/>
        <end position="625"/>
    </location>
</feature>
<reference evidence="4" key="2">
    <citation type="submission" date="2025-05" db="UniProtKB">
        <authorList>
            <consortium name="EnsemblMetazoa"/>
        </authorList>
    </citation>
    <scope>IDENTIFICATION</scope>
    <source>
        <strain evidence="4">Foshan</strain>
    </source>
</reference>
<dbReference type="PROSITE" id="PS51457">
    <property type="entry name" value="BEN"/>
    <property type="match status" value="1"/>
</dbReference>
<feature type="compositionally biased region" description="Basic and acidic residues" evidence="2">
    <location>
        <begin position="178"/>
        <end position="193"/>
    </location>
</feature>
<reference evidence="5" key="1">
    <citation type="journal article" date="2015" name="Proc. Natl. Acad. Sci. U.S.A.">
        <title>Genome sequence of the Asian Tiger mosquito, Aedes albopictus, reveals insights into its biology, genetics, and evolution.</title>
        <authorList>
            <person name="Chen X.G."/>
            <person name="Jiang X."/>
            <person name="Gu J."/>
            <person name="Xu M."/>
            <person name="Wu Y."/>
            <person name="Deng Y."/>
            <person name="Zhang C."/>
            <person name="Bonizzoni M."/>
            <person name="Dermauw W."/>
            <person name="Vontas J."/>
            <person name="Armbruster P."/>
            <person name="Huang X."/>
            <person name="Yang Y."/>
            <person name="Zhang H."/>
            <person name="He W."/>
            <person name="Peng H."/>
            <person name="Liu Y."/>
            <person name="Wu K."/>
            <person name="Chen J."/>
            <person name="Lirakis M."/>
            <person name="Topalis P."/>
            <person name="Van Leeuwen T."/>
            <person name="Hall A.B."/>
            <person name="Jiang X."/>
            <person name="Thorpe C."/>
            <person name="Mueller R.L."/>
            <person name="Sun C."/>
            <person name="Waterhouse R.M."/>
            <person name="Yan G."/>
            <person name="Tu Z.J."/>
            <person name="Fang X."/>
            <person name="James A.A."/>
        </authorList>
    </citation>
    <scope>NUCLEOTIDE SEQUENCE [LARGE SCALE GENOMIC DNA]</scope>
    <source>
        <strain evidence="5">Foshan</strain>
    </source>
</reference>
<feature type="coiled-coil region" evidence="1">
    <location>
        <begin position="453"/>
        <end position="490"/>
    </location>
</feature>
<dbReference type="PANTHER" id="PTHR14628:SF1">
    <property type="entry name" value="BEN DOMAIN-CONTAINING PROTEIN 5"/>
    <property type="match status" value="1"/>
</dbReference>
<feature type="compositionally biased region" description="Acidic residues" evidence="2">
    <location>
        <begin position="392"/>
        <end position="414"/>
    </location>
</feature>
<feature type="compositionally biased region" description="Basic residues" evidence="2">
    <location>
        <begin position="1"/>
        <end position="10"/>
    </location>
</feature>
<dbReference type="Pfam" id="PF10523">
    <property type="entry name" value="BEN"/>
    <property type="match status" value="1"/>
</dbReference>
<name>A0ABM1XV09_AEDAL</name>
<keyword evidence="5" id="KW-1185">Reference proteome</keyword>
<proteinExistence type="predicted"/>
<keyword evidence="1" id="KW-0175">Coiled coil</keyword>
<feature type="compositionally biased region" description="Polar residues" evidence="2">
    <location>
        <begin position="423"/>
        <end position="441"/>
    </location>
</feature>
<feature type="region of interest" description="Disordered" evidence="2">
    <location>
        <begin position="1"/>
        <end position="40"/>
    </location>
</feature>
<feature type="compositionally biased region" description="Polar residues" evidence="2">
    <location>
        <begin position="367"/>
        <end position="380"/>
    </location>
</feature>
<feature type="region of interest" description="Disordered" evidence="2">
    <location>
        <begin position="172"/>
        <end position="196"/>
    </location>
</feature>
<protein>
    <recommendedName>
        <fullName evidence="3">BEN domain-containing protein</fullName>
    </recommendedName>
</protein>
<dbReference type="Proteomes" id="UP000069940">
    <property type="component" value="Unassembled WGS sequence"/>
</dbReference>
<evidence type="ECO:0000313" key="5">
    <source>
        <dbReference type="Proteomes" id="UP000069940"/>
    </source>
</evidence>
<sequence>MSSVKKPGKKPKTEREPSKKTKRQTGGGQNGAREQAKKSNNEYLKEVLDVAMTQVNGAAYTTGGLNFVAVDSAKLSGEDRRDCEDPLDLSQKSDLIQNKVDFDHAGINATENRANKSLAQQCNQQNQLQRQSKDLTMEMEDFVDSSQPSLPKSMSFRSRTLAASLSAATDRWNKTTTSKHDVDGVNHHQEPRRPGSLAIKFPIVKDADGSSRLNVPAPKAKAEAKSVVRHTTASTPKSKTSKDKPLLSLTAVDVPMETEDFVDNSQPAVPKSMSFRSRIHVASLSAAAGKTNDPFLVLSQPLHKTMIDDALDPKLDVDDVDPHLVPRRPGSLAIRCPTFSDVDKTSRSKVPVPKTTTIGEQRKEQRASSTPKSKTSNDKPNLSPIAGFHGEDEMDDEDSLSLQDFDDGSSEDWEPPFPLGNAIPTTSDAANRNTGQKTVNVSEKENDGDSLYRKKYHDLLEKYEQKCKAYKEMKNKNEKQKMKIAEMKDLVVFANAEAKKALADPNAKVTFTTDSEIDISFQQIEEVNAASNSDIQFGQNLALFFYGANTLREMSVKGVATHRFKNAKARPGISPKKLTFIHEKVQQRVAARVGANNLATINALANSTLINKGIGEKIANLNKAVRLSAARNALRDAEQNPNPAAKD</sequence>
<evidence type="ECO:0000313" key="4">
    <source>
        <dbReference type="EnsemblMetazoa" id="AALFPA23_003133.P3327"/>
    </source>
</evidence>
<organism evidence="4 5">
    <name type="scientific">Aedes albopictus</name>
    <name type="common">Asian tiger mosquito</name>
    <name type="synonym">Stegomyia albopicta</name>
    <dbReference type="NCBI Taxonomy" id="7160"/>
    <lineage>
        <taxon>Eukaryota</taxon>
        <taxon>Metazoa</taxon>
        <taxon>Ecdysozoa</taxon>
        <taxon>Arthropoda</taxon>
        <taxon>Hexapoda</taxon>
        <taxon>Insecta</taxon>
        <taxon>Pterygota</taxon>
        <taxon>Neoptera</taxon>
        <taxon>Endopterygota</taxon>
        <taxon>Diptera</taxon>
        <taxon>Nematocera</taxon>
        <taxon>Culicoidea</taxon>
        <taxon>Culicidae</taxon>
        <taxon>Culicinae</taxon>
        <taxon>Aedini</taxon>
        <taxon>Aedes</taxon>
        <taxon>Stegomyia</taxon>
    </lineage>
</organism>
<feature type="region of interest" description="Disordered" evidence="2">
    <location>
        <begin position="218"/>
        <end position="243"/>
    </location>
</feature>
<dbReference type="InterPro" id="IPR040391">
    <property type="entry name" value="BEND5"/>
</dbReference>
<dbReference type="RefSeq" id="XP_062703676.1">
    <property type="nucleotide sequence ID" value="XM_062847692.1"/>
</dbReference>
<evidence type="ECO:0000256" key="2">
    <source>
        <dbReference type="SAM" id="MobiDB-lite"/>
    </source>
</evidence>
<evidence type="ECO:0000259" key="3">
    <source>
        <dbReference type="PROSITE" id="PS51457"/>
    </source>
</evidence>
<dbReference type="PANTHER" id="PTHR14628">
    <property type="entry name" value="BEN DOMAIN-CONTAINING PROTEIN 5"/>
    <property type="match status" value="1"/>
</dbReference>
<accession>A0ABM1XV09</accession>